<evidence type="ECO:0000256" key="1">
    <source>
        <dbReference type="SAM" id="MobiDB-lite"/>
    </source>
</evidence>
<dbReference type="Gene3D" id="3.80.10.10">
    <property type="entry name" value="Ribonuclease Inhibitor"/>
    <property type="match status" value="1"/>
</dbReference>
<dbReference type="Pfam" id="PF08284">
    <property type="entry name" value="RVP_2"/>
    <property type="match status" value="1"/>
</dbReference>
<dbReference type="InterPro" id="IPR032675">
    <property type="entry name" value="LRR_dom_sf"/>
</dbReference>
<feature type="compositionally biased region" description="Pro residues" evidence="1">
    <location>
        <begin position="417"/>
        <end position="428"/>
    </location>
</feature>
<feature type="compositionally biased region" description="Low complexity" evidence="1">
    <location>
        <begin position="429"/>
        <end position="446"/>
    </location>
</feature>
<dbReference type="PANTHER" id="PTHR48009:SF1">
    <property type="entry name" value="LEUCINE-RICH REPEAT (LRR) FAMILY PROTEIN"/>
    <property type="match status" value="1"/>
</dbReference>
<dbReference type="Gene3D" id="2.40.70.10">
    <property type="entry name" value="Acid Proteases"/>
    <property type="match status" value="1"/>
</dbReference>
<feature type="region of interest" description="Disordered" evidence="1">
    <location>
        <begin position="539"/>
        <end position="596"/>
    </location>
</feature>
<gene>
    <name evidence="2" type="ORF">CB5_LOCUS17066</name>
</gene>
<accession>A0A6V7PSW3</accession>
<feature type="compositionally biased region" description="Pro residues" evidence="1">
    <location>
        <begin position="275"/>
        <end position="285"/>
    </location>
</feature>
<evidence type="ECO:0000313" key="2">
    <source>
        <dbReference type="EMBL" id="CAD1833855.1"/>
    </source>
</evidence>
<dbReference type="AlphaFoldDB" id="A0A6V7PSW3"/>
<protein>
    <submittedName>
        <fullName evidence="2">Uncharacterized protein</fullName>
    </submittedName>
</protein>
<feature type="compositionally biased region" description="Basic and acidic residues" evidence="1">
    <location>
        <begin position="577"/>
        <end position="596"/>
    </location>
</feature>
<feature type="compositionally biased region" description="Basic residues" evidence="1">
    <location>
        <begin position="262"/>
        <end position="274"/>
    </location>
</feature>
<feature type="compositionally biased region" description="Pro residues" evidence="1">
    <location>
        <begin position="539"/>
        <end position="566"/>
    </location>
</feature>
<feature type="compositionally biased region" description="Pro residues" evidence="1">
    <location>
        <begin position="245"/>
        <end position="256"/>
    </location>
</feature>
<dbReference type="PANTHER" id="PTHR48009">
    <property type="entry name" value="LEUCINE-RICH REPEAT (LRR) FAMILY PROTEIN"/>
    <property type="match status" value="1"/>
</dbReference>
<name>A0A6V7PSW3_ANACO</name>
<sequence>MACPVQIGDWIMPADLLVLNQMWGFDVILGIDWLSKYYAVIDCESKVITCNAPNSPTSDGILIPISLYKTYTLRYDDWTLETLTTLACHLCSFAHSCESRSYKPALRSWPTRLMLALALRLRPLAHDGSVVFRPAPLPPPPHSPHPPSLLTLPAAAAAAAAAAGGRGVVSAPVDAAALLDIRRSLRDLAGSDFFSTWDFSASSGPCASSPASSAPPTTTPPRSSASSCSPWAAASPTRRASRAPSRPPSATSPPSPTSSSTRPRRRPHPLRPRRPPPPPPPPLPLRQPHLRAVPPSLAGLPDLHTLDLGDNRLGGPIPAPPPPAVVAEPQGAHPRRQRGSVGEIPPEFSASQLLHLDLSRKPPLRGIPQLPSKLRYLSLSANSMSGPLDAAFSGAAAPLLPDLSYLELSSNAFAGPVPRPSSPSPASPPSSSSATTSRPARRAPPAQGAPPPPWAVVDLSHNALSGRCPRRWPGGQPVREQQPAERAVPEDVARSVFAGRMTTFYAQHNFLTAFPAPPLPVPDSVALCLSYNCMPLPTPPPPPAAPPAPDPSPPGPTTSAAPPPPAATADASSCHVFDSDSCTKDDKRERMEEAEE</sequence>
<feature type="region of interest" description="Disordered" evidence="1">
    <location>
        <begin position="204"/>
        <end position="347"/>
    </location>
</feature>
<feature type="region of interest" description="Disordered" evidence="1">
    <location>
        <begin position="416"/>
        <end position="490"/>
    </location>
</feature>
<dbReference type="InterPro" id="IPR053213">
    <property type="entry name" value="RLP29"/>
</dbReference>
<dbReference type="EMBL" id="LR862151">
    <property type="protein sequence ID" value="CAD1833855.1"/>
    <property type="molecule type" value="Genomic_DNA"/>
</dbReference>
<proteinExistence type="predicted"/>
<feature type="compositionally biased region" description="Low complexity" evidence="1">
    <location>
        <begin position="204"/>
        <end position="244"/>
    </location>
</feature>
<dbReference type="InterPro" id="IPR021109">
    <property type="entry name" value="Peptidase_aspartic_dom_sf"/>
</dbReference>
<reference evidence="2" key="1">
    <citation type="submission" date="2020-07" db="EMBL/GenBank/DDBJ databases">
        <authorList>
            <person name="Lin J."/>
        </authorList>
    </citation>
    <scope>NUCLEOTIDE SEQUENCE</scope>
</reference>
<dbReference type="SUPFAM" id="SSF52058">
    <property type="entry name" value="L domain-like"/>
    <property type="match status" value="1"/>
</dbReference>
<organism evidence="2">
    <name type="scientific">Ananas comosus var. bracteatus</name>
    <name type="common">red pineapple</name>
    <dbReference type="NCBI Taxonomy" id="296719"/>
    <lineage>
        <taxon>Eukaryota</taxon>
        <taxon>Viridiplantae</taxon>
        <taxon>Streptophyta</taxon>
        <taxon>Embryophyta</taxon>
        <taxon>Tracheophyta</taxon>
        <taxon>Spermatophyta</taxon>
        <taxon>Magnoliopsida</taxon>
        <taxon>Liliopsida</taxon>
        <taxon>Poales</taxon>
        <taxon>Bromeliaceae</taxon>
        <taxon>Bromelioideae</taxon>
        <taxon>Ananas</taxon>
    </lineage>
</organism>